<name>X7FAK2_9RHOB</name>
<dbReference type="STRING" id="1449351.RISW2_20010"/>
<keyword evidence="2" id="KW-1185">Reference proteome</keyword>
<gene>
    <name evidence="1" type="ORF">RISW2_20010</name>
</gene>
<protein>
    <submittedName>
        <fullName evidence="1">Uncharacterized protein</fullName>
    </submittedName>
</protein>
<evidence type="ECO:0000313" key="1">
    <source>
        <dbReference type="EMBL" id="ETX29937.1"/>
    </source>
</evidence>
<organism evidence="1 2">
    <name type="scientific">Roseivivax isoporae LMG 25204</name>
    <dbReference type="NCBI Taxonomy" id="1449351"/>
    <lineage>
        <taxon>Bacteria</taxon>
        <taxon>Pseudomonadati</taxon>
        <taxon>Pseudomonadota</taxon>
        <taxon>Alphaproteobacteria</taxon>
        <taxon>Rhodobacterales</taxon>
        <taxon>Roseobacteraceae</taxon>
        <taxon>Roseivivax</taxon>
    </lineage>
</organism>
<accession>X7FAK2</accession>
<dbReference type="Proteomes" id="UP000023430">
    <property type="component" value="Unassembled WGS sequence"/>
</dbReference>
<reference evidence="1 2" key="1">
    <citation type="submission" date="2014-01" db="EMBL/GenBank/DDBJ databases">
        <title>Roseivivax isoporae LMG 25204 Genome Sequencing.</title>
        <authorList>
            <person name="Lai Q."/>
            <person name="Li G."/>
            <person name="Shao Z."/>
        </authorList>
    </citation>
    <scope>NUCLEOTIDE SEQUENCE [LARGE SCALE GENOMIC DNA]</scope>
    <source>
        <strain evidence="1 2">LMG 25204</strain>
    </source>
</reference>
<evidence type="ECO:0000313" key="2">
    <source>
        <dbReference type="Proteomes" id="UP000023430"/>
    </source>
</evidence>
<proteinExistence type="predicted"/>
<dbReference type="EMBL" id="JAME01000006">
    <property type="protein sequence ID" value="ETX29937.1"/>
    <property type="molecule type" value="Genomic_DNA"/>
</dbReference>
<dbReference type="AlphaFoldDB" id="X7FAK2"/>
<comment type="caution">
    <text evidence="1">The sequence shown here is derived from an EMBL/GenBank/DDBJ whole genome shotgun (WGS) entry which is preliminary data.</text>
</comment>
<dbReference type="eggNOG" id="ENOG5033HSG">
    <property type="taxonomic scope" value="Bacteria"/>
</dbReference>
<sequence>MKHEWIIDVISDLRGYAYANGLDAFARELDSAERVARVEIASVAGDGELGSVGAVHQGGVRGKRAGPVGVG</sequence>